<keyword evidence="4" id="KW-0963">Cytoplasm</keyword>
<evidence type="ECO:0000259" key="11">
    <source>
        <dbReference type="PROSITE" id="PS50075"/>
    </source>
</evidence>
<evidence type="ECO:0000256" key="8">
    <source>
        <dbReference type="ARBA" id="ARBA00054155"/>
    </source>
</evidence>
<feature type="region of interest" description="Disordered" evidence="10">
    <location>
        <begin position="907"/>
        <end position="933"/>
    </location>
</feature>
<gene>
    <name evidence="14" type="primary">pksL_1</name>
    <name evidence="14" type="ORF">IMCC3317_14520</name>
</gene>
<dbReference type="InterPro" id="IPR049552">
    <property type="entry name" value="PKS_DH_N"/>
</dbReference>
<dbReference type="GO" id="GO:0004312">
    <property type="term" value="F:fatty acid synthase activity"/>
    <property type="evidence" value="ECO:0007669"/>
    <property type="project" value="TreeGrafter"/>
</dbReference>
<feature type="region of interest" description="N-terminal hotdog fold" evidence="9">
    <location>
        <begin position="1546"/>
        <end position="1672"/>
    </location>
</feature>
<name>A0A7L4ZHA3_9FLAO</name>
<dbReference type="RefSeq" id="WP_160128826.1">
    <property type="nucleotide sequence ID" value="NZ_CP019288.1"/>
</dbReference>
<comment type="caution">
    <text evidence="9">Lacks conserved residue(s) required for the propagation of feature annotation.</text>
</comment>
<dbReference type="InterPro" id="IPR054514">
    <property type="entry name" value="RhiE-like_linker"/>
</dbReference>
<dbReference type="InterPro" id="IPR036736">
    <property type="entry name" value="ACP-like_sf"/>
</dbReference>
<dbReference type="Pfam" id="PF00550">
    <property type="entry name" value="PP-binding"/>
    <property type="match status" value="2"/>
</dbReference>
<comment type="function">
    <text evidence="8">Involved in production of the polyketide antibiotic thailandamide.</text>
</comment>
<proteinExistence type="predicted"/>
<feature type="domain" description="Carrier" evidence="11">
    <location>
        <begin position="797"/>
        <end position="873"/>
    </location>
</feature>
<feature type="region of interest" description="N-terminal hotdog fold" evidence="9">
    <location>
        <begin position="43"/>
        <end position="170"/>
    </location>
</feature>
<dbReference type="InterPro" id="IPR020807">
    <property type="entry name" value="PKS_DH"/>
</dbReference>
<organism evidence="14 15">
    <name type="scientific">Kordia antarctica</name>
    <dbReference type="NCBI Taxonomy" id="1218801"/>
    <lineage>
        <taxon>Bacteria</taxon>
        <taxon>Pseudomonadati</taxon>
        <taxon>Bacteroidota</taxon>
        <taxon>Flavobacteriia</taxon>
        <taxon>Flavobacteriales</taxon>
        <taxon>Flavobacteriaceae</taxon>
        <taxon>Kordia</taxon>
    </lineage>
</organism>
<comment type="subcellular location">
    <subcellularLocation>
        <location evidence="1">Cytoplasm</location>
    </subcellularLocation>
</comment>
<keyword evidence="15" id="KW-1185">Reference proteome</keyword>
<dbReference type="SMART" id="SM00826">
    <property type="entry name" value="PKS_DH"/>
    <property type="match status" value="1"/>
</dbReference>
<dbReference type="InterPro" id="IPR013968">
    <property type="entry name" value="PKS_KR"/>
</dbReference>
<evidence type="ECO:0000313" key="14">
    <source>
        <dbReference type="EMBL" id="QHI36098.1"/>
    </source>
</evidence>
<dbReference type="Pfam" id="PF08659">
    <property type="entry name" value="KR"/>
    <property type="match status" value="1"/>
</dbReference>
<reference evidence="14 15" key="1">
    <citation type="journal article" date="2013" name="Int. J. Syst. Evol. Microbiol.">
        <title>Kordia antarctica sp. nov., isolated from Antarctic seawater.</title>
        <authorList>
            <person name="Baek K."/>
            <person name="Choi A."/>
            <person name="Kang I."/>
            <person name="Lee K."/>
            <person name="Cho J.C."/>
        </authorList>
    </citation>
    <scope>NUCLEOTIDE SEQUENCE [LARGE SCALE GENOMIC DNA]</scope>
    <source>
        <strain evidence="14 15">IMCC3317</strain>
    </source>
</reference>
<evidence type="ECO:0000256" key="4">
    <source>
        <dbReference type="ARBA" id="ARBA00022490"/>
    </source>
</evidence>
<feature type="domain" description="PKS/mFAS DH" evidence="13">
    <location>
        <begin position="1546"/>
        <end position="1834"/>
    </location>
</feature>
<protein>
    <submittedName>
        <fullName evidence="14">Polyketide synthase PksL</fullName>
    </submittedName>
</protein>
<sequence>MINFIEYIVSELKQKRLSKGNALSLIKQFSQNSSKTTVATEIHPLLHTNTSDLYQQSYSTVLTGDESFLEDHKVKLGENQFAKVLPGVAYLEMARVAIENALPKLTESSVLEIQNIVWLKPFFSLETKQLNIALTTTEDGKIDFEIYSQDTGTDEVVHCQGQLDYLDKTAVEVFDIEQAKSEMKRGELNSDAIYAAYDSLGLAYGAAHRVVSKIYQGENQLLAKLELAEEFVAAQDKYILHPSLLDGALQASIGLTEDLNNLGESPMVPFALENIRVIAACTKEMYVLVNYAKGSKAEDKIIKLDIDVYDSEGNICVKLKGFTSKTFTTESKKVAPANLETATLFAKQIWEATIEEKSSLIKEDTFIHKEIIAYNLSEIATKELEKSFPNTNCSAITIAEGKNIAEKYSEVALNCFENIQNVLKSKHKGKVHVQLVIGNEAENELLAGISGMLKTAALENPQFSGQIIFTDKKQSLETLVGQLRFNLTNSNDTVVKYESGKRYVLQLKEIETVEKEPKISFKEQGVYIITGGFGGLGKLFAEEILQQTTTAKVILTGRSAISKDKSAKLEALAGNKNRVEYRQLDILNLKEVQKCVDAVITEHKQLNGIIHSAGMISDNYILKKTTKEFQQVLEPKVTGTFNLDSATKDIDMDFMVFFSSGVSLLGNPGQSDYAVANGFLDQLATYRNSQKENNTQLYAINWPLWESGGMNLNQEVMDAMQRETGVFPLQTATGKLAFYQSMELGLSQMLVIEGDLKKVRQLLINKPIVGVEAAIITPKTETVSKPEAETVGAIPDNLLAKTREYIRKEFSSVLKIAVHKIDTSAALERYGIDSVVAMNLTGKLEKTFGNLSKTLFFEYQTIDELSEYISENFQDKLATVLSIPTPTAKKVAEPIVVTETKKVEVTGRQRGGLRNFQRQSNSNNNTNTNSSQEIHNEPIAIVGLSGRYPASMDIETYWNNLRDGKDCVTEVPAQRWDWRDYYTDDKKNPGKHSSKWGGFISGVDEFDPRFFNISPREASYIDPQERLFLQHAWMAVEDAGFTRERLQIPVENDQAGQVGVYVGVMYGEYNLSGSLASIANRVSYFLNLHGPSMTLDTMCSSSLTAIHLACQDLKMGRTNLAIAGGVNVSIDANKYSMLSSGQFISSDGHCQSFGEGGDGYIPGEGVGAVVLKKLSEAVKDKNHIYGIIKGSALNHGGKTNGYTVPNPNAQASAISRALRESGTDPKHISFVEAHGTGTKLGDPIEITALTKGYQLKAGESRCLVGSSKSNIGHCESAAGIAGLTKVLLQMKYKQIVPSLHSAKLNPNIDFEKSPFEINQTLRNWEKPTVDGKQIPRTAGLSSFGAGGSNAHIIIQEYDTTVNETILNSPYAIVPLSARIDEQLKQKVHELYNFIERTHASSEEKIDLFQLAYTLQIGREAMDERVGFIVNSIEELLEKLKAFVNGEEQIEGVFHGQVQQNKETISLFNTDTDFEETIAKWITQEKYDKIVGLWAKGLNLDWNKFYNDEKIQLLSLPTYPFAKEKYWNAPELRGKLEVKENVATILHPLVHANTSDLEQHTYSTIFSGEEFFIKDYQLKLNGEDAQKALPALAALEMARAAIERAKPILDASTSFELREISWGKPFVLNGNTKIDIALFKTANDQIDFEIYSGTNGGEIIHSQGLAVYVDKQQAIRYDLEDLKNQLEKKTWEAKDVYNAFSQIGFNYGTTTQVIEAIYRSQNQLLAEIRLPKVIEESEADFVLHPTILDSVVQASICLHTDLKLVANHTFTPVSTDSIIIHKAFEKEMSVFVRYAQNDASNNTICIDADICDANGNVCAQIIGLQLQQIELNEVLHANTAINLIPKVETISISELDKPSAVKLSDFNSQNSIVLKRISEKPTTVTLGIAQKVEDATISVKTIEAPKIQLNNLAEASSSGSKTEVKLRKITIPDTDSTSNISNDAVTPKPTEVVSEKGSGQSKEQLKQMLINTLAKSLYLESSEIDPDKSFTDIGLDSIVGVEWIKIINKNLDMELSSTKIYDYATINELAKFLTKEVSSKQGTSTTVS</sequence>
<dbReference type="InterPro" id="IPR014030">
    <property type="entry name" value="Ketoacyl_synth_N"/>
</dbReference>
<dbReference type="Pfam" id="PF22336">
    <property type="entry name" value="RhiE-like_linker"/>
    <property type="match status" value="1"/>
</dbReference>
<feature type="domain" description="Carrier" evidence="11">
    <location>
        <begin position="1959"/>
        <end position="2036"/>
    </location>
</feature>
<dbReference type="CDD" id="cd08953">
    <property type="entry name" value="KR_2_SDR_x"/>
    <property type="match status" value="1"/>
</dbReference>
<dbReference type="KEGG" id="kan:IMCC3317_14520"/>
<dbReference type="Pfam" id="PF02801">
    <property type="entry name" value="Ketoacyl-synt_C"/>
    <property type="match status" value="1"/>
</dbReference>
<evidence type="ECO:0000256" key="2">
    <source>
        <dbReference type="ARBA" id="ARBA00004792"/>
    </source>
</evidence>
<feature type="domain" description="Ketosynthase family 3 (KS3)" evidence="12">
    <location>
        <begin position="936"/>
        <end position="1356"/>
    </location>
</feature>
<keyword evidence="7" id="KW-0677">Repeat</keyword>
<dbReference type="GO" id="GO:0071770">
    <property type="term" value="P:DIM/DIP cell wall layer assembly"/>
    <property type="evidence" value="ECO:0007669"/>
    <property type="project" value="TreeGrafter"/>
</dbReference>
<dbReference type="Gene3D" id="3.40.50.720">
    <property type="entry name" value="NAD(P)-binding Rossmann-like Domain"/>
    <property type="match status" value="1"/>
</dbReference>
<dbReference type="Pfam" id="PF14765">
    <property type="entry name" value="PS-DH"/>
    <property type="match status" value="2"/>
</dbReference>
<dbReference type="InterPro" id="IPR016039">
    <property type="entry name" value="Thiolase-like"/>
</dbReference>
<keyword evidence="5" id="KW-0597">Phosphoprotein</keyword>
<dbReference type="Gene3D" id="3.10.129.110">
    <property type="entry name" value="Polyketide synthase dehydratase"/>
    <property type="match status" value="2"/>
</dbReference>
<feature type="active site" description="Proton donor; for dehydratase activity" evidence="9">
    <location>
        <position position="246"/>
    </location>
</feature>
<feature type="region of interest" description="C-terminal hotdog fold" evidence="9">
    <location>
        <begin position="184"/>
        <end position="333"/>
    </location>
</feature>
<evidence type="ECO:0000259" key="12">
    <source>
        <dbReference type="PROSITE" id="PS52004"/>
    </source>
</evidence>
<accession>A0A7L4ZHA3</accession>
<feature type="domain" description="PKS/mFAS DH" evidence="13">
    <location>
        <begin position="43"/>
        <end position="333"/>
    </location>
</feature>
<keyword evidence="6" id="KW-0808">Transferase</keyword>
<dbReference type="Gene3D" id="1.10.1200.10">
    <property type="entry name" value="ACP-like"/>
    <property type="match status" value="2"/>
</dbReference>
<dbReference type="GO" id="GO:0031177">
    <property type="term" value="F:phosphopantetheine binding"/>
    <property type="evidence" value="ECO:0007669"/>
    <property type="project" value="InterPro"/>
</dbReference>
<dbReference type="InterPro" id="IPR050091">
    <property type="entry name" value="PKS_NRPS_Biosynth_Enz"/>
</dbReference>
<keyword evidence="3" id="KW-0596">Phosphopantetheine</keyword>
<dbReference type="CDD" id="cd00833">
    <property type="entry name" value="PKS"/>
    <property type="match status" value="1"/>
</dbReference>
<feature type="compositionally biased region" description="Low complexity" evidence="10">
    <location>
        <begin position="920"/>
        <end position="931"/>
    </location>
</feature>
<evidence type="ECO:0000313" key="15">
    <source>
        <dbReference type="Proteomes" id="UP000464657"/>
    </source>
</evidence>
<evidence type="ECO:0000256" key="6">
    <source>
        <dbReference type="ARBA" id="ARBA00022679"/>
    </source>
</evidence>
<dbReference type="Gene3D" id="3.40.47.10">
    <property type="match status" value="1"/>
</dbReference>
<dbReference type="SMART" id="SM00822">
    <property type="entry name" value="PKS_KR"/>
    <property type="match status" value="1"/>
</dbReference>
<dbReference type="Pfam" id="PF00109">
    <property type="entry name" value="ketoacyl-synt"/>
    <property type="match status" value="1"/>
</dbReference>
<dbReference type="InterPro" id="IPR057326">
    <property type="entry name" value="KR_dom"/>
</dbReference>
<dbReference type="InterPro" id="IPR020841">
    <property type="entry name" value="PKS_Beta-ketoAc_synthase_dom"/>
</dbReference>
<evidence type="ECO:0000256" key="7">
    <source>
        <dbReference type="ARBA" id="ARBA00022737"/>
    </source>
</evidence>
<evidence type="ECO:0000256" key="9">
    <source>
        <dbReference type="PROSITE-ProRule" id="PRU01363"/>
    </source>
</evidence>
<feature type="region of interest" description="C-terminal hotdog fold" evidence="9">
    <location>
        <begin position="1686"/>
        <end position="1834"/>
    </location>
</feature>
<feature type="region of interest" description="Disordered" evidence="10">
    <location>
        <begin position="1936"/>
        <end position="1958"/>
    </location>
</feature>
<dbReference type="SMART" id="SM01294">
    <property type="entry name" value="PKS_PP_betabranch"/>
    <property type="match status" value="1"/>
</dbReference>
<dbReference type="SMART" id="SM00825">
    <property type="entry name" value="PKS_KS"/>
    <property type="match status" value="1"/>
</dbReference>
<dbReference type="SUPFAM" id="SSF53901">
    <property type="entry name" value="Thiolase-like"/>
    <property type="match status" value="1"/>
</dbReference>
<dbReference type="PANTHER" id="PTHR43775:SF37">
    <property type="entry name" value="SI:DKEY-61P9.11"/>
    <property type="match status" value="1"/>
</dbReference>
<dbReference type="InterPro" id="IPR020806">
    <property type="entry name" value="PKS_PP-bd"/>
</dbReference>
<dbReference type="PROSITE" id="PS52019">
    <property type="entry name" value="PKS_MFAS_DH"/>
    <property type="match status" value="2"/>
</dbReference>
<dbReference type="OrthoDB" id="9778690at2"/>
<dbReference type="EMBL" id="CP019288">
    <property type="protein sequence ID" value="QHI36098.1"/>
    <property type="molecule type" value="Genomic_DNA"/>
</dbReference>
<dbReference type="SUPFAM" id="SSF51735">
    <property type="entry name" value="NAD(P)-binding Rossmann-fold domains"/>
    <property type="match status" value="1"/>
</dbReference>
<dbReference type="InterPro" id="IPR049900">
    <property type="entry name" value="PKS_mFAS_DH"/>
</dbReference>
<dbReference type="PROSITE" id="PS00012">
    <property type="entry name" value="PHOSPHOPANTETHEINE"/>
    <property type="match status" value="2"/>
</dbReference>
<dbReference type="InterPro" id="IPR042104">
    <property type="entry name" value="PKS_dehydratase_sf"/>
</dbReference>
<dbReference type="InterPro" id="IPR014031">
    <property type="entry name" value="Ketoacyl_synth_C"/>
</dbReference>
<dbReference type="SMART" id="SM00823">
    <property type="entry name" value="PKS_PP"/>
    <property type="match status" value="2"/>
</dbReference>
<dbReference type="PROSITE" id="PS52004">
    <property type="entry name" value="KS3_2"/>
    <property type="match status" value="1"/>
</dbReference>
<dbReference type="InterPro" id="IPR036291">
    <property type="entry name" value="NAD(P)-bd_dom_sf"/>
</dbReference>
<feature type="active site" description="Proton acceptor; for dehydratase activity" evidence="9">
    <location>
        <position position="72"/>
    </location>
</feature>
<dbReference type="InterPro" id="IPR006162">
    <property type="entry name" value="Ppantetheine_attach_site"/>
</dbReference>
<dbReference type="GO" id="GO:0005737">
    <property type="term" value="C:cytoplasm"/>
    <property type="evidence" value="ECO:0007669"/>
    <property type="project" value="UniProtKB-SubCell"/>
</dbReference>
<dbReference type="Gene3D" id="1.10.1240.100">
    <property type="match status" value="1"/>
</dbReference>
<evidence type="ECO:0000256" key="10">
    <source>
        <dbReference type="SAM" id="MobiDB-lite"/>
    </source>
</evidence>
<dbReference type="GO" id="GO:0006633">
    <property type="term" value="P:fatty acid biosynthetic process"/>
    <property type="evidence" value="ECO:0007669"/>
    <property type="project" value="TreeGrafter"/>
</dbReference>
<dbReference type="PROSITE" id="PS50075">
    <property type="entry name" value="CARRIER"/>
    <property type="match status" value="2"/>
</dbReference>
<dbReference type="FunFam" id="3.40.47.10:FF:000019">
    <property type="entry name" value="Polyketide synthase type I"/>
    <property type="match status" value="1"/>
</dbReference>
<evidence type="ECO:0000256" key="3">
    <source>
        <dbReference type="ARBA" id="ARBA00022450"/>
    </source>
</evidence>
<dbReference type="Pfam" id="PF21089">
    <property type="entry name" value="PKS_DH_N"/>
    <property type="match status" value="2"/>
</dbReference>
<dbReference type="Proteomes" id="UP000464657">
    <property type="component" value="Chromosome"/>
</dbReference>
<dbReference type="GO" id="GO:0005886">
    <property type="term" value="C:plasma membrane"/>
    <property type="evidence" value="ECO:0007669"/>
    <property type="project" value="TreeGrafter"/>
</dbReference>
<dbReference type="InterPro" id="IPR009081">
    <property type="entry name" value="PP-bd_ACP"/>
</dbReference>
<evidence type="ECO:0000256" key="1">
    <source>
        <dbReference type="ARBA" id="ARBA00004496"/>
    </source>
</evidence>
<dbReference type="PANTHER" id="PTHR43775">
    <property type="entry name" value="FATTY ACID SYNTHASE"/>
    <property type="match status" value="1"/>
</dbReference>
<evidence type="ECO:0000259" key="13">
    <source>
        <dbReference type="PROSITE" id="PS52019"/>
    </source>
</evidence>
<evidence type="ECO:0000256" key="5">
    <source>
        <dbReference type="ARBA" id="ARBA00022553"/>
    </source>
</evidence>
<dbReference type="SUPFAM" id="SSF47336">
    <property type="entry name" value="ACP-like"/>
    <property type="match status" value="2"/>
</dbReference>
<comment type="pathway">
    <text evidence="2">Antibiotic biosynthesis.</text>
</comment>
<dbReference type="InterPro" id="IPR049551">
    <property type="entry name" value="PKS_DH_C"/>
</dbReference>